<dbReference type="InterPro" id="IPR001789">
    <property type="entry name" value="Sig_transdc_resp-reg_receiver"/>
</dbReference>
<dbReference type="PANTHER" id="PTHR44591:SF25">
    <property type="entry name" value="CHEMOTAXIS TWO-COMPONENT RESPONSE REGULATOR"/>
    <property type="match status" value="1"/>
</dbReference>
<dbReference type="AlphaFoldDB" id="A0A2W5WXW5"/>
<dbReference type="Gene3D" id="3.40.50.2300">
    <property type="match status" value="1"/>
</dbReference>
<dbReference type="SMART" id="SM00448">
    <property type="entry name" value="REC"/>
    <property type="match status" value="1"/>
</dbReference>
<dbReference type="Pfam" id="PF00072">
    <property type="entry name" value="Response_reg"/>
    <property type="match status" value="1"/>
</dbReference>
<dbReference type="PROSITE" id="PS50110">
    <property type="entry name" value="RESPONSE_REGULATORY"/>
    <property type="match status" value="1"/>
</dbReference>
<accession>A0A2W5WXW5</accession>
<evidence type="ECO:0000313" key="5">
    <source>
        <dbReference type="Proteomes" id="UP000249393"/>
    </source>
</evidence>
<keyword evidence="1 2" id="KW-0597">Phosphoprotein</keyword>
<proteinExistence type="predicted"/>
<sequence length="121" mass="12514">MSAILTVDDSASIRAAIKIALSGEGYSVSEAANGAEGLDKASAGGFDLIVTDLNMPVMDGLTMIRQLRARPAGAGVPIIFLTTESDADVKAQAKAAGATGWLTKPFEPDQLVRVVKKVLAK</sequence>
<name>A0A2W5WXW5_9CAUL</name>
<dbReference type="Proteomes" id="UP000249393">
    <property type="component" value="Unassembled WGS sequence"/>
</dbReference>
<feature type="domain" description="Response regulatory" evidence="3">
    <location>
        <begin position="3"/>
        <end position="119"/>
    </location>
</feature>
<dbReference type="SUPFAM" id="SSF52172">
    <property type="entry name" value="CheY-like"/>
    <property type="match status" value="1"/>
</dbReference>
<evidence type="ECO:0000256" key="1">
    <source>
        <dbReference type="ARBA" id="ARBA00022553"/>
    </source>
</evidence>
<dbReference type="InterPro" id="IPR050595">
    <property type="entry name" value="Bact_response_regulator"/>
</dbReference>
<protein>
    <submittedName>
        <fullName evidence="4">Two-component system response regulator</fullName>
    </submittedName>
</protein>
<dbReference type="PANTHER" id="PTHR44591">
    <property type="entry name" value="STRESS RESPONSE REGULATOR PROTEIN 1"/>
    <property type="match status" value="1"/>
</dbReference>
<evidence type="ECO:0000313" key="4">
    <source>
        <dbReference type="EMBL" id="PZR32944.1"/>
    </source>
</evidence>
<dbReference type="GO" id="GO:0000160">
    <property type="term" value="P:phosphorelay signal transduction system"/>
    <property type="evidence" value="ECO:0007669"/>
    <property type="project" value="InterPro"/>
</dbReference>
<dbReference type="InterPro" id="IPR011006">
    <property type="entry name" value="CheY-like_superfamily"/>
</dbReference>
<evidence type="ECO:0000259" key="3">
    <source>
        <dbReference type="PROSITE" id="PS50110"/>
    </source>
</evidence>
<reference evidence="4 5" key="1">
    <citation type="submission" date="2017-08" db="EMBL/GenBank/DDBJ databases">
        <title>Infants hospitalized years apart are colonized by the same room-sourced microbial strains.</title>
        <authorList>
            <person name="Brooks B."/>
            <person name="Olm M.R."/>
            <person name="Firek B.A."/>
            <person name="Baker R."/>
            <person name="Thomas B.C."/>
            <person name="Morowitz M.J."/>
            <person name="Banfield J.F."/>
        </authorList>
    </citation>
    <scope>NUCLEOTIDE SEQUENCE [LARGE SCALE GENOMIC DNA]</scope>
    <source>
        <strain evidence="4">S2_003_000_R2_4</strain>
    </source>
</reference>
<gene>
    <name evidence="4" type="ORF">DI526_15115</name>
</gene>
<evidence type="ECO:0000256" key="2">
    <source>
        <dbReference type="PROSITE-ProRule" id="PRU00169"/>
    </source>
</evidence>
<dbReference type="RefSeq" id="WP_304279668.1">
    <property type="nucleotide sequence ID" value="NZ_QFQZ01000050.1"/>
</dbReference>
<organism evidence="4 5">
    <name type="scientific">Caulobacter segnis</name>
    <dbReference type="NCBI Taxonomy" id="88688"/>
    <lineage>
        <taxon>Bacteria</taxon>
        <taxon>Pseudomonadati</taxon>
        <taxon>Pseudomonadota</taxon>
        <taxon>Alphaproteobacteria</taxon>
        <taxon>Caulobacterales</taxon>
        <taxon>Caulobacteraceae</taxon>
        <taxon>Caulobacter</taxon>
    </lineage>
</organism>
<feature type="modified residue" description="4-aspartylphosphate" evidence="2">
    <location>
        <position position="52"/>
    </location>
</feature>
<dbReference type="EMBL" id="QFQZ01000050">
    <property type="protein sequence ID" value="PZR32944.1"/>
    <property type="molecule type" value="Genomic_DNA"/>
</dbReference>
<comment type="caution">
    <text evidence="4">The sequence shown here is derived from an EMBL/GenBank/DDBJ whole genome shotgun (WGS) entry which is preliminary data.</text>
</comment>